<dbReference type="SUPFAM" id="SSF159774">
    <property type="entry name" value="YerB-like"/>
    <property type="match status" value="1"/>
</dbReference>
<organism evidence="5 6">
    <name type="scientific">Paenibacillus oceani</name>
    <dbReference type="NCBI Taxonomy" id="2772510"/>
    <lineage>
        <taxon>Bacteria</taxon>
        <taxon>Bacillati</taxon>
        <taxon>Bacillota</taxon>
        <taxon>Bacilli</taxon>
        <taxon>Bacillales</taxon>
        <taxon>Paenibacillaceae</taxon>
        <taxon>Paenibacillus</taxon>
    </lineage>
</organism>
<name>A0A927CI07_9BACL</name>
<proteinExistence type="predicted"/>
<evidence type="ECO:0000256" key="1">
    <source>
        <dbReference type="SAM" id="MobiDB-lite"/>
    </source>
</evidence>
<feature type="domain" description="DUF3048" evidence="4">
    <location>
        <begin position="255"/>
        <end position="361"/>
    </location>
</feature>
<accession>A0A927CI07</accession>
<evidence type="ECO:0000259" key="4">
    <source>
        <dbReference type="Pfam" id="PF17479"/>
    </source>
</evidence>
<evidence type="ECO:0000256" key="2">
    <source>
        <dbReference type="SAM" id="Phobius"/>
    </source>
</evidence>
<sequence>MKQGRSAMFTGLIVLLAGILYVFILIGCEERSGESGQPVQQAAVSDGAGEPGERRPDTVVGGGVSPKEADKQEAPPPPKFPLTGLTAPQDVQERPVMVMVENSPQARPQTGLDQADLVYEILAEGDITRFAAVYQSRAPKTIGPVRSIRPYYVEIGDGLDAYIVHAGWSEEAMDMLAGRKLSHLDEVYGDGKYYWRDAKRKMPHNLYTSIELIRQGAKDKRFRTAWNGPLLQFTPDSPDGLSASPSGQTAAKAVIPYSRGYTVSYRYEAESGTYLRSMNDKPHTDALSGHTLSASNLIIAYAAHRVLDSEGRRRVDVFGPGQGVLLQRGTKKDITWERKEGLIRVYEGGKELGWLPGQTWVQIVPSGTAVRIE</sequence>
<dbReference type="InterPro" id="IPR021416">
    <property type="entry name" value="DUF3048_N"/>
</dbReference>
<comment type="caution">
    <text evidence="5">The sequence shown here is derived from an EMBL/GenBank/DDBJ whole genome shotgun (WGS) entry which is preliminary data.</text>
</comment>
<keyword evidence="2" id="KW-0812">Transmembrane</keyword>
<dbReference type="InterPro" id="IPR023158">
    <property type="entry name" value="YerB-like_sf"/>
</dbReference>
<dbReference type="Pfam" id="PF17479">
    <property type="entry name" value="DUF3048_C"/>
    <property type="match status" value="1"/>
</dbReference>
<keyword evidence="2" id="KW-1133">Transmembrane helix</keyword>
<evidence type="ECO:0000259" key="3">
    <source>
        <dbReference type="Pfam" id="PF11258"/>
    </source>
</evidence>
<dbReference type="AlphaFoldDB" id="A0A927CI07"/>
<gene>
    <name evidence="5" type="ORF">IDH45_31760</name>
</gene>
<dbReference type="Gene3D" id="3.50.90.10">
    <property type="entry name" value="YerB-like"/>
    <property type="match status" value="1"/>
</dbReference>
<feature type="region of interest" description="Disordered" evidence="1">
    <location>
        <begin position="35"/>
        <end position="84"/>
    </location>
</feature>
<dbReference type="RefSeq" id="WP_190932171.1">
    <property type="nucleotide sequence ID" value="NZ_JACXJA010000062.1"/>
</dbReference>
<keyword evidence="6" id="KW-1185">Reference proteome</keyword>
<dbReference type="Pfam" id="PF11258">
    <property type="entry name" value="DUF3048"/>
    <property type="match status" value="1"/>
</dbReference>
<protein>
    <submittedName>
        <fullName evidence="5">DUF3048 domain-containing protein</fullName>
    </submittedName>
</protein>
<feature type="domain" description="DUF3048" evidence="3">
    <location>
        <begin position="82"/>
        <end position="222"/>
    </location>
</feature>
<evidence type="ECO:0000313" key="5">
    <source>
        <dbReference type="EMBL" id="MBD2866556.1"/>
    </source>
</evidence>
<dbReference type="PROSITE" id="PS51257">
    <property type="entry name" value="PROKAR_LIPOPROTEIN"/>
    <property type="match status" value="1"/>
</dbReference>
<evidence type="ECO:0000313" key="6">
    <source>
        <dbReference type="Proteomes" id="UP000639396"/>
    </source>
</evidence>
<dbReference type="InterPro" id="IPR035328">
    <property type="entry name" value="DUF3048_C"/>
</dbReference>
<reference evidence="5" key="1">
    <citation type="submission" date="2020-09" db="EMBL/GenBank/DDBJ databases">
        <title>A novel bacterium of genus Paenibacillus, isolated from South China Sea.</title>
        <authorList>
            <person name="Huang H."/>
            <person name="Mo K."/>
            <person name="Hu Y."/>
        </authorList>
    </citation>
    <scope>NUCLEOTIDE SEQUENCE</scope>
    <source>
        <strain evidence="5">IB182363</strain>
    </source>
</reference>
<keyword evidence="2" id="KW-0472">Membrane</keyword>
<dbReference type="EMBL" id="JACXJA010000062">
    <property type="protein sequence ID" value="MBD2866556.1"/>
    <property type="molecule type" value="Genomic_DNA"/>
</dbReference>
<dbReference type="Proteomes" id="UP000639396">
    <property type="component" value="Unassembled WGS sequence"/>
</dbReference>
<feature type="transmembrane region" description="Helical" evidence="2">
    <location>
        <begin position="7"/>
        <end position="27"/>
    </location>
</feature>